<dbReference type="GO" id="GO:0007018">
    <property type="term" value="P:microtubule-based movement"/>
    <property type="evidence" value="ECO:0007669"/>
    <property type="project" value="InterPro"/>
</dbReference>
<dbReference type="OrthoDB" id="64868at2759"/>
<dbReference type="Pfam" id="PF08385">
    <property type="entry name" value="DHC_N1"/>
    <property type="match status" value="1"/>
</dbReference>
<dbReference type="GO" id="GO:0045505">
    <property type="term" value="F:dynein intermediate chain binding"/>
    <property type="evidence" value="ECO:0007669"/>
    <property type="project" value="InterPro"/>
</dbReference>
<dbReference type="EMBL" id="JAAKFY010000010">
    <property type="protein sequence ID" value="KAF3850826.1"/>
    <property type="molecule type" value="Genomic_DNA"/>
</dbReference>
<dbReference type="AlphaFoldDB" id="A0A7J5YMT8"/>
<dbReference type="InterPro" id="IPR026983">
    <property type="entry name" value="DHC"/>
</dbReference>
<evidence type="ECO:0000313" key="3">
    <source>
        <dbReference type="Proteomes" id="UP000518266"/>
    </source>
</evidence>
<dbReference type="InterPro" id="IPR013594">
    <property type="entry name" value="Dynein_heavy_tail"/>
</dbReference>
<dbReference type="PANTHER" id="PTHR22878">
    <property type="entry name" value="DYNEIN HEAVY CHAIN 6, AXONEMAL-LIKE-RELATED"/>
    <property type="match status" value="1"/>
</dbReference>
<dbReference type="GO" id="GO:0030286">
    <property type="term" value="C:dynein complex"/>
    <property type="evidence" value="ECO:0007669"/>
    <property type="project" value="InterPro"/>
</dbReference>
<comment type="caution">
    <text evidence="2">The sequence shown here is derived from an EMBL/GenBank/DDBJ whole genome shotgun (WGS) entry which is preliminary data.</text>
</comment>
<reference evidence="2 3" key="1">
    <citation type="submission" date="2020-03" db="EMBL/GenBank/DDBJ databases">
        <title>Dissostichus mawsoni Genome sequencing and assembly.</title>
        <authorList>
            <person name="Park H."/>
        </authorList>
    </citation>
    <scope>NUCLEOTIDE SEQUENCE [LARGE SCALE GENOMIC DNA]</scope>
    <source>
        <strain evidence="2">DM0001</strain>
        <tissue evidence="2">Muscle</tissue>
    </source>
</reference>
<feature type="domain" description="Dynein heavy chain tail" evidence="1">
    <location>
        <begin position="165"/>
        <end position="231"/>
    </location>
</feature>
<proteinExistence type="predicted"/>
<gene>
    <name evidence="2" type="ORF">F7725_012598</name>
</gene>
<evidence type="ECO:0000313" key="2">
    <source>
        <dbReference type="EMBL" id="KAF3850826.1"/>
    </source>
</evidence>
<keyword evidence="3" id="KW-1185">Reference proteome</keyword>
<protein>
    <recommendedName>
        <fullName evidence="1">Dynein heavy chain tail domain-containing protein</fullName>
    </recommendedName>
</protein>
<dbReference type="Proteomes" id="UP000518266">
    <property type="component" value="Unassembled WGS sequence"/>
</dbReference>
<name>A0A7J5YMT8_DISMA</name>
<dbReference type="PANTHER" id="PTHR22878:SF63">
    <property type="entry name" value="DYNEIN AXONEMAL HEAVY CHAIN 10"/>
    <property type="match status" value="1"/>
</dbReference>
<dbReference type="GO" id="GO:0051959">
    <property type="term" value="F:dynein light intermediate chain binding"/>
    <property type="evidence" value="ECO:0007669"/>
    <property type="project" value="InterPro"/>
</dbReference>
<evidence type="ECO:0000259" key="1">
    <source>
        <dbReference type="Pfam" id="PF08385"/>
    </source>
</evidence>
<accession>A0A7J5YMT8</accession>
<sequence length="247" mass="28959">MVKYDDLRVEWIRQCVTAGFVLPENPNPFDELLGRGDGEEEEDILRFLDFVSDENSPSCLLFFKTVREEEIEVNIPLDEIVLHIPELDLEPTVNVLLSDPEMVEKLEQCLMNWQTKIMLLWRNNKTKSHSIVQTLEGAVAALTKYRMEADDNFRFLATLKRNFMVLDLWKSSYFEVRAEIEESGRNQRWEFDRKKLFERTDYIASICQDLLNVLQILEEFYNIFGPELKGVPVTQNASMKCCAEWMG</sequence>
<organism evidence="2 3">
    <name type="scientific">Dissostichus mawsoni</name>
    <name type="common">Antarctic cod</name>
    <dbReference type="NCBI Taxonomy" id="36200"/>
    <lineage>
        <taxon>Eukaryota</taxon>
        <taxon>Metazoa</taxon>
        <taxon>Chordata</taxon>
        <taxon>Craniata</taxon>
        <taxon>Vertebrata</taxon>
        <taxon>Euteleostomi</taxon>
        <taxon>Actinopterygii</taxon>
        <taxon>Neopterygii</taxon>
        <taxon>Teleostei</taxon>
        <taxon>Neoteleostei</taxon>
        <taxon>Acanthomorphata</taxon>
        <taxon>Eupercaria</taxon>
        <taxon>Perciformes</taxon>
        <taxon>Notothenioidei</taxon>
        <taxon>Nototheniidae</taxon>
        <taxon>Dissostichus</taxon>
    </lineage>
</organism>